<dbReference type="EC" id="2.5.1.15" evidence="4"/>
<protein>
    <recommendedName>
        <fullName evidence="4">dihydropteroate synthase</fullName>
        <ecNumber evidence="4">2.5.1.15</ecNumber>
    </recommendedName>
</protein>
<dbReference type="PANTHER" id="PTHR20941">
    <property type="entry name" value="FOLATE SYNTHESIS PROTEINS"/>
    <property type="match status" value="1"/>
</dbReference>
<keyword evidence="11" id="KW-1185">Reference proteome</keyword>
<keyword evidence="6" id="KW-0479">Metal-binding</keyword>
<accession>A0ABD4TLS8</accession>
<sequence>MRITRIGNTGIGGDNPVRLMGVINTSPESFFSGSFVPPGRVLAAAERMVESGAEIIDVGARSTAPGSRVISVSEECERLRQSLAELDKLEIPVSVDTMHAKALQVALKYEIDAINDIHGLADSRYADVAADSGLPVIAMAAVHAPGDARGADETLRALSIVLKRCEEHGITDLILDPGIGRWVPERTFEDDWEICRRFGEFSAFGHPLLGAISRKSFIGDLLGKSAEERLPGSLALTAHLIDAGADMIRTHDIRETADLILVCEKVRGRL</sequence>
<dbReference type="PANTHER" id="PTHR20941:SF1">
    <property type="entry name" value="FOLIC ACID SYNTHESIS PROTEIN FOL1"/>
    <property type="match status" value="1"/>
</dbReference>
<dbReference type="GO" id="GO:0004156">
    <property type="term" value="F:dihydropteroate synthase activity"/>
    <property type="evidence" value="ECO:0007669"/>
    <property type="project" value="UniProtKB-EC"/>
</dbReference>
<dbReference type="InterPro" id="IPR006390">
    <property type="entry name" value="DHP_synth_dom"/>
</dbReference>
<name>A0ABD4TLS8_9EURY</name>
<dbReference type="SUPFAM" id="SSF51717">
    <property type="entry name" value="Dihydropteroate synthetase-like"/>
    <property type="match status" value="1"/>
</dbReference>
<keyword evidence="7" id="KW-0460">Magnesium</keyword>
<organism evidence="10 11">
    <name type="scientific">Methanocalculus taiwanensis</name>
    <dbReference type="NCBI Taxonomy" id="106207"/>
    <lineage>
        <taxon>Archaea</taxon>
        <taxon>Methanobacteriati</taxon>
        <taxon>Methanobacteriota</taxon>
        <taxon>Stenosarchaea group</taxon>
        <taxon>Methanomicrobia</taxon>
        <taxon>Methanomicrobiales</taxon>
        <taxon>Methanocalculaceae</taxon>
        <taxon>Methanocalculus</taxon>
    </lineage>
</organism>
<evidence type="ECO:0000256" key="5">
    <source>
        <dbReference type="ARBA" id="ARBA00022679"/>
    </source>
</evidence>
<evidence type="ECO:0000313" key="11">
    <source>
        <dbReference type="Proteomes" id="UP001524383"/>
    </source>
</evidence>
<comment type="pathway">
    <text evidence="3">Cofactor biosynthesis; tetrahydrofolate biosynthesis; 7,8-dihydrofolate from 2-amino-4-hydroxy-6-hydroxymethyl-7,8-dihydropteridine diphosphate and 4-aminobenzoate: step 1/2.</text>
</comment>
<dbReference type="InterPro" id="IPR045031">
    <property type="entry name" value="DHP_synth-like"/>
</dbReference>
<dbReference type="InterPro" id="IPR011005">
    <property type="entry name" value="Dihydropteroate_synth-like_sf"/>
</dbReference>
<keyword evidence="5 10" id="KW-0808">Transferase</keyword>
<dbReference type="Proteomes" id="UP001524383">
    <property type="component" value="Unassembled WGS sequence"/>
</dbReference>
<dbReference type="PROSITE" id="PS50972">
    <property type="entry name" value="PTERIN_BINDING"/>
    <property type="match status" value="1"/>
</dbReference>
<evidence type="ECO:0000256" key="4">
    <source>
        <dbReference type="ARBA" id="ARBA00012458"/>
    </source>
</evidence>
<evidence type="ECO:0000256" key="8">
    <source>
        <dbReference type="ARBA" id="ARBA00022909"/>
    </source>
</evidence>
<evidence type="ECO:0000256" key="3">
    <source>
        <dbReference type="ARBA" id="ARBA00004763"/>
    </source>
</evidence>
<dbReference type="Gene3D" id="3.20.20.20">
    <property type="entry name" value="Dihydropteroate synthase-like"/>
    <property type="match status" value="1"/>
</dbReference>
<reference evidence="10 11" key="1">
    <citation type="submission" date="2019-08" db="EMBL/GenBank/DDBJ databases">
        <authorList>
            <person name="Chen S.-C."/>
            <person name="Lai M.-C."/>
            <person name="You Y.-T."/>
        </authorList>
    </citation>
    <scope>NUCLEOTIDE SEQUENCE [LARGE SCALE GENOMIC DNA]</scope>
    <source>
        <strain evidence="10 11">P2F9704a</strain>
    </source>
</reference>
<evidence type="ECO:0000256" key="7">
    <source>
        <dbReference type="ARBA" id="ARBA00022842"/>
    </source>
</evidence>
<evidence type="ECO:0000256" key="6">
    <source>
        <dbReference type="ARBA" id="ARBA00022723"/>
    </source>
</evidence>
<dbReference type="RefSeq" id="WP_255333349.1">
    <property type="nucleotide sequence ID" value="NZ_VOTZ01000027.1"/>
</dbReference>
<dbReference type="Pfam" id="PF00809">
    <property type="entry name" value="Pterin_bind"/>
    <property type="match status" value="1"/>
</dbReference>
<evidence type="ECO:0000256" key="1">
    <source>
        <dbReference type="ARBA" id="ARBA00000012"/>
    </source>
</evidence>
<evidence type="ECO:0000313" key="10">
    <source>
        <dbReference type="EMBL" id="MCQ1539381.1"/>
    </source>
</evidence>
<dbReference type="AlphaFoldDB" id="A0ABD4TLS8"/>
<evidence type="ECO:0000256" key="2">
    <source>
        <dbReference type="ARBA" id="ARBA00001946"/>
    </source>
</evidence>
<comment type="cofactor">
    <cofactor evidence="2">
        <name>Mg(2+)</name>
        <dbReference type="ChEBI" id="CHEBI:18420"/>
    </cofactor>
</comment>
<keyword evidence="8" id="KW-0289">Folate biosynthesis</keyword>
<evidence type="ECO:0000259" key="9">
    <source>
        <dbReference type="PROSITE" id="PS50972"/>
    </source>
</evidence>
<dbReference type="PROSITE" id="PS00793">
    <property type="entry name" value="DHPS_2"/>
    <property type="match status" value="1"/>
</dbReference>
<gene>
    <name evidence="10" type="primary">folP</name>
    <name evidence="10" type="ORF">FTO68_10365</name>
</gene>
<dbReference type="NCBIfam" id="TIGR01496">
    <property type="entry name" value="DHPS"/>
    <property type="match status" value="1"/>
</dbReference>
<dbReference type="EMBL" id="VOTZ01000027">
    <property type="protein sequence ID" value="MCQ1539381.1"/>
    <property type="molecule type" value="Genomic_DNA"/>
</dbReference>
<dbReference type="GO" id="GO:0046872">
    <property type="term" value="F:metal ion binding"/>
    <property type="evidence" value="ECO:0007669"/>
    <property type="project" value="UniProtKB-KW"/>
</dbReference>
<proteinExistence type="predicted"/>
<comment type="catalytic activity">
    <reaction evidence="1">
        <text>(7,8-dihydropterin-6-yl)methyl diphosphate + 4-aminobenzoate = 7,8-dihydropteroate + diphosphate</text>
        <dbReference type="Rhea" id="RHEA:19949"/>
        <dbReference type="ChEBI" id="CHEBI:17836"/>
        <dbReference type="ChEBI" id="CHEBI:17839"/>
        <dbReference type="ChEBI" id="CHEBI:33019"/>
        <dbReference type="ChEBI" id="CHEBI:72950"/>
        <dbReference type="EC" id="2.5.1.15"/>
    </reaction>
</comment>
<feature type="domain" description="Pterin-binding" evidence="9">
    <location>
        <begin position="17"/>
        <end position="261"/>
    </location>
</feature>
<dbReference type="GO" id="GO:0046656">
    <property type="term" value="P:folic acid biosynthetic process"/>
    <property type="evidence" value="ECO:0007669"/>
    <property type="project" value="UniProtKB-KW"/>
</dbReference>
<comment type="caution">
    <text evidence="10">The sequence shown here is derived from an EMBL/GenBank/DDBJ whole genome shotgun (WGS) entry which is preliminary data.</text>
</comment>
<dbReference type="InterPro" id="IPR000489">
    <property type="entry name" value="Pterin-binding_dom"/>
</dbReference>